<protein>
    <submittedName>
        <fullName evidence="2">Uncharacterized protein</fullName>
    </submittedName>
</protein>
<dbReference type="EMBL" id="BJWL01000022">
    <property type="protein sequence ID" value="GFZ11593.1"/>
    <property type="molecule type" value="Genomic_DNA"/>
</dbReference>
<proteinExistence type="predicted"/>
<keyword evidence="3" id="KW-1185">Reference proteome</keyword>
<evidence type="ECO:0000313" key="2">
    <source>
        <dbReference type="EMBL" id="GFZ11593.1"/>
    </source>
</evidence>
<accession>A0A7J0GLB1</accession>
<evidence type="ECO:0000256" key="1">
    <source>
        <dbReference type="SAM" id="MobiDB-lite"/>
    </source>
</evidence>
<dbReference type="OrthoDB" id="10603606at2759"/>
<dbReference type="AlphaFoldDB" id="A0A7J0GLB1"/>
<feature type="compositionally biased region" description="Acidic residues" evidence="1">
    <location>
        <begin position="160"/>
        <end position="178"/>
    </location>
</feature>
<feature type="region of interest" description="Disordered" evidence="1">
    <location>
        <begin position="152"/>
        <end position="178"/>
    </location>
</feature>
<organism evidence="2 3">
    <name type="scientific">Actinidia rufa</name>
    <dbReference type="NCBI Taxonomy" id="165716"/>
    <lineage>
        <taxon>Eukaryota</taxon>
        <taxon>Viridiplantae</taxon>
        <taxon>Streptophyta</taxon>
        <taxon>Embryophyta</taxon>
        <taxon>Tracheophyta</taxon>
        <taxon>Spermatophyta</taxon>
        <taxon>Magnoliopsida</taxon>
        <taxon>eudicotyledons</taxon>
        <taxon>Gunneridae</taxon>
        <taxon>Pentapetalae</taxon>
        <taxon>asterids</taxon>
        <taxon>Ericales</taxon>
        <taxon>Actinidiaceae</taxon>
        <taxon>Actinidia</taxon>
    </lineage>
</organism>
<name>A0A7J0GLB1_9ERIC</name>
<dbReference type="Proteomes" id="UP000585474">
    <property type="component" value="Unassembled WGS sequence"/>
</dbReference>
<evidence type="ECO:0000313" key="3">
    <source>
        <dbReference type="Proteomes" id="UP000585474"/>
    </source>
</evidence>
<sequence length="271" mass="31290">MGKGWVKTLEPTSLFFVGSFFLFYSPVNLNQLRCLFDGLGAYERDNADDIEIDESDSDYEVRSGKSISPLRETGKNQFVFDEQEGCRKFAKFFCSAALPPQTVKDFYFRDFLDTVHPQFRCSVDDVGRYCLETYEDRPFAAFTMIMSSENILGDSTSSDSSEEGEEGEEESCDDDEEENHNIDDVYNLLPQYVEFIESTSHPPKSELDWYLEEPVLPWSHDFNALSGWRNASKVSYSIKDGSEFFGDPFICCYFISGFLYRTMRSDEKMKR</sequence>
<comment type="caution">
    <text evidence="2">The sequence shown here is derived from an EMBL/GenBank/DDBJ whole genome shotgun (WGS) entry which is preliminary data.</text>
</comment>
<reference evidence="2 3" key="1">
    <citation type="submission" date="2019-07" db="EMBL/GenBank/DDBJ databases">
        <title>De Novo Assembly of kiwifruit Actinidia rufa.</title>
        <authorList>
            <person name="Sugita-Konishi S."/>
            <person name="Sato K."/>
            <person name="Mori E."/>
            <person name="Abe Y."/>
            <person name="Kisaki G."/>
            <person name="Hamano K."/>
            <person name="Suezawa K."/>
            <person name="Otani M."/>
            <person name="Fukuda T."/>
            <person name="Manabe T."/>
            <person name="Gomi K."/>
            <person name="Tabuchi M."/>
            <person name="Akimitsu K."/>
            <person name="Kataoka I."/>
        </authorList>
    </citation>
    <scope>NUCLEOTIDE SEQUENCE [LARGE SCALE GENOMIC DNA]</scope>
    <source>
        <strain evidence="3">cv. Fuchu</strain>
    </source>
</reference>
<gene>
    <name evidence="2" type="ORF">Acr_22g0009910</name>
</gene>